<proteinExistence type="predicted"/>
<evidence type="ECO:0000313" key="2">
    <source>
        <dbReference type="Proteomes" id="UP001519460"/>
    </source>
</evidence>
<comment type="caution">
    <text evidence="1">The sequence shown here is derived from an EMBL/GenBank/DDBJ whole genome shotgun (WGS) entry which is preliminary data.</text>
</comment>
<dbReference type="EMBL" id="JACVVK020000089">
    <property type="protein sequence ID" value="KAK7493766.1"/>
    <property type="molecule type" value="Genomic_DNA"/>
</dbReference>
<sequence length="122" mass="14009">MAAWGPSSTVTNLVHVQSRAPPLSARRAFLPSRFRYIRVPVAQTVDYRKTRLLQEWVKWAYRFSLWLCSAVRVTDTSRDVCHSQCRPESSPCDQNSPPERRFTSFQGVRIHLRSCSRTAAGI</sequence>
<reference evidence="1 2" key="1">
    <citation type="journal article" date="2023" name="Sci. Data">
        <title>Genome assembly of the Korean intertidal mud-creeper Batillaria attramentaria.</title>
        <authorList>
            <person name="Patra A.K."/>
            <person name="Ho P.T."/>
            <person name="Jun S."/>
            <person name="Lee S.J."/>
            <person name="Kim Y."/>
            <person name="Won Y.J."/>
        </authorList>
    </citation>
    <scope>NUCLEOTIDE SEQUENCE [LARGE SCALE GENOMIC DNA]</scope>
    <source>
        <strain evidence="1">Wonlab-2016</strain>
    </source>
</reference>
<gene>
    <name evidence="1" type="ORF">BaRGS_00014907</name>
</gene>
<protein>
    <submittedName>
        <fullName evidence="1">Uncharacterized protein</fullName>
    </submittedName>
</protein>
<evidence type="ECO:0000313" key="1">
    <source>
        <dbReference type="EMBL" id="KAK7493766.1"/>
    </source>
</evidence>
<feature type="non-terminal residue" evidence="1">
    <location>
        <position position="122"/>
    </location>
</feature>
<accession>A0ABD0L2L7</accession>
<keyword evidence="2" id="KW-1185">Reference proteome</keyword>
<name>A0ABD0L2L7_9CAEN</name>
<dbReference type="AlphaFoldDB" id="A0ABD0L2L7"/>
<organism evidence="1 2">
    <name type="scientific">Batillaria attramentaria</name>
    <dbReference type="NCBI Taxonomy" id="370345"/>
    <lineage>
        <taxon>Eukaryota</taxon>
        <taxon>Metazoa</taxon>
        <taxon>Spiralia</taxon>
        <taxon>Lophotrochozoa</taxon>
        <taxon>Mollusca</taxon>
        <taxon>Gastropoda</taxon>
        <taxon>Caenogastropoda</taxon>
        <taxon>Sorbeoconcha</taxon>
        <taxon>Cerithioidea</taxon>
        <taxon>Batillariidae</taxon>
        <taxon>Batillaria</taxon>
    </lineage>
</organism>
<dbReference type="Proteomes" id="UP001519460">
    <property type="component" value="Unassembled WGS sequence"/>
</dbReference>